<protein>
    <submittedName>
        <fullName evidence="3">Uncharacterized protein</fullName>
    </submittedName>
</protein>
<reference evidence="3" key="1">
    <citation type="submission" date="2023-10" db="EMBL/GenBank/DDBJ databases">
        <authorList>
            <person name="Chen Y."/>
            <person name="Shah S."/>
            <person name="Dougan E. K."/>
            <person name="Thang M."/>
            <person name="Chan C."/>
        </authorList>
    </citation>
    <scope>NUCLEOTIDE SEQUENCE [LARGE SCALE GENOMIC DNA]</scope>
</reference>
<feature type="transmembrane region" description="Helical" evidence="2">
    <location>
        <begin position="121"/>
        <end position="149"/>
    </location>
</feature>
<evidence type="ECO:0000256" key="1">
    <source>
        <dbReference type="SAM" id="MobiDB-lite"/>
    </source>
</evidence>
<accession>A0ABN9U607</accession>
<proteinExistence type="predicted"/>
<dbReference type="Proteomes" id="UP001189429">
    <property type="component" value="Unassembled WGS sequence"/>
</dbReference>
<dbReference type="EMBL" id="CAUYUJ010015427">
    <property type="protein sequence ID" value="CAK0853812.1"/>
    <property type="molecule type" value="Genomic_DNA"/>
</dbReference>
<evidence type="ECO:0000256" key="2">
    <source>
        <dbReference type="SAM" id="Phobius"/>
    </source>
</evidence>
<gene>
    <name evidence="3" type="ORF">PCOR1329_LOCUS45162</name>
</gene>
<evidence type="ECO:0000313" key="4">
    <source>
        <dbReference type="Proteomes" id="UP001189429"/>
    </source>
</evidence>
<keyword evidence="2" id="KW-0472">Membrane</keyword>
<keyword evidence="4" id="KW-1185">Reference proteome</keyword>
<feature type="compositionally biased region" description="Low complexity" evidence="1">
    <location>
        <begin position="173"/>
        <end position="186"/>
    </location>
</feature>
<evidence type="ECO:0000313" key="3">
    <source>
        <dbReference type="EMBL" id="CAK0853812.1"/>
    </source>
</evidence>
<keyword evidence="2" id="KW-0812">Transmembrane</keyword>
<sequence length="245" mass="26270">MSELRGRLASVAYDIPAHVRQGSRTTIADHEKSKILEGDYPALRTGVVAARMALFGSDADGLPRIDAWQDTVITLAKALQVNEDLASDVCNYQASLVCAGLRDAQVRGRSRAGRCHVLPSAMLALLSVVPLLLAVPGAVVFSPILFLAWRKHRATIQKAAPCRSSLTPTKQQGTRSGRRLGSSLGGIRMSRTCPGTRTSFVGVGTLTRSRAAGRASSLCSTSYFWSVCVCCWASSAWVGWRSSCM</sequence>
<comment type="caution">
    <text evidence="3">The sequence shown here is derived from an EMBL/GenBank/DDBJ whole genome shotgun (WGS) entry which is preliminary data.</text>
</comment>
<feature type="transmembrane region" description="Helical" evidence="2">
    <location>
        <begin position="223"/>
        <end position="240"/>
    </location>
</feature>
<feature type="region of interest" description="Disordered" evidence="1">
    <location>
        <begin position="165"/>
        <end position="186"/>
    </location>
</feature>
<name>A0ABN9U607_9DINO</name>
<organism evidence="3 4">
    <name type="scientific">Prorocentrum cordatum</name>
    <dbReference type="NCBI Taxonomy" id="2364126"/>
    <lineage>
        <taxon>Eukaryota</taxon>
        <taxon>Sar</taxon>
        <taxon>Alveolata</taxon>
        <taxon>Dinophyceae</taxon>
        <taxon>Prorocentrales</taxon>
        <taxon>Prorocentraceae</taxon>
        <taxon>Prorocentrum</taxon>
    </lineage>
</organism>
<keyword evidence="2" id="KW-1133">Transmembrane helix</keyword>